<dbReference type="Gramene" id="A02p36850.2_BraZ1">
    <property type="protein sequence ID" value="A02p36850.2_BraZ1.CDS"/>
    <property type="gene ID" value="A02g36850.2_BraZ1"/>
</dbReference>
<evidence type="ECO:0000313" key="1">
    <source>
        <dbReference type="EMBL" id="CAG7894733.1"/>
    </source>
</evidence>
<protein>
    <submittedName>
        <fullName evidence="1">Uncharacterized protein</fullName>
    </submittedName>
</protein>
<accession>A0A8D9H8L6</accession>
<dbReference type="AlphaFoldDB" id="A0A8D9H8L6"/>
<dbReference type="EMBL" id="LS974618">
    <property type="protein sequence ID" value="CAG7894733.1"/>
    <property type="molecule type" value="Genomic_DNA"/>
</dbReference>
<organism evidence="1 2">
    <name type="scientific">Brassica campestris</name>
    <name type="common">Field mustard</name>
    <dbReference type="NCBI Taxonomy" id="3711"/>
    <lineage>
        <taxon>Eukaryota</taxon>
        <taxon>Viridiplantae</taxon>
        <taxon>Streptophyta</taxon>
        <taxon>Embryophyta</taxon>
        <taxon>Tracheophyta</taxon>
        <taxon>Spermatophyta</taxon>
        <taxon>Magnoliopsida</taxon>
        <taxon>eudicotyledons</taxon>
        <taxon>Gunneridae</taxon>
        <taxon>Pentapetalae</taxon>
        <taxon>rosids</taxon>
        <taxon>malvids</taxon>
        <taxon>Brassicales</taxon>
        <taxon>Brassicaceae</taxon>
        <taxon>Brassiceae</taxon>
        <taxon>Brassica</taxon>
    </lineage>
</organism>
<reference evidence="1 2" key="1">
    <citation type="submission" date="2021-07" db="EMBL/GenBank/DDBJ databases">
        <authorList>
            <consortium name="Genoscope - CEA"/>
            <person name="William W."/>
        </authorList>
    </citation>
    <scope>NUCLEOTIDE SEQUENCE [LARGE SCALE GENOMIC DNA]</scope>
</reference>
<name>A0A8D9H8L6_BRACM</name>
<sequence>MSEAMVVSHGHSSSIQSIKGVCEERWNLLCCGVREEVI</sequence>
<dbReference type="Proteomes" id="UP000694005">
    <property type="component" value="Chromosome A02"/>
</dbReference>
<gene>
    <name evidence="1" type="ORF">BRAPAZ1V2_A02P36850.2</name>
</gene>
<proteinExistence type="predicted"/>
<evidence type="ECO:0000313" key="2">
    <source>
        <dbReference type="Proteomes" id="UP000694005"/>
    </source>
</evidence>